<keyword evidence="1" id="KW-0472">Membrane</keyword>
<dbReference type="AlphaFoldDB" id="C6HZD2"/>
<evidence type="ECO:0000256" key="1">
    <source>
        <dbReference type="SAM" id="Phobius"/>
    </source>
</evidence>
<dbReference type="EMBL" id="GG693880">
    <property type="protein sequence ID" value="EES52143.1"/>
    <property type="molecule type" value="Genomic_DNA"/>
</dbReference>
<gene>
    <name evidence="2" type="ORF">UBAL3_94530109</name>
</gene>
<reference evidence="2 3" key="1">
    <citation type="journal article" date="2009" name="Appl. Environ. Microbiol.">
        <title>Community genomic and proteomic analyses of chemoautotrophic iron-oxidizing "Leptospirillum rubarum" (Group II) and "Leptospirillum ferrodiazotrophum" (Group III) bacteria in acid mine drainage biofilms.</title>
        <authorList>
            <person name="Goltsman D.S."/>
            <person name="Denef V.J."/>
            <person name="Singer S.W."/>
            <person name="VerBerkmoes N.C."/>
            <person name="Lefsrud M."/>
            <person name="Mueller R.S."/>
            <person name="Dick G.J."/>
            <person name="Sun C.L."/>
            <person name="Wheeler K.E."/>
            <person name="Zemla A."/>
            <person name="Baker B.J."/>
            <person name="Hauser L."/>
            <person name="Land M."/>
            <person name="Shah M.B."/>
            <person name="Thelen M.P."/>
            <person name="Hettich R.L."/>
            <person name="Banfield J.F."/>
        </authorList>
    </citation>
    <scope>NUCLEOTIDE SEQUENCE [LARGE SCALE GENOMIC DNA]</scope>
</reference>
<name>C6HZD2_9BACT</name>
<keyword evidence="3" id="KW-1185">Reference proteome</keyword>
<proteinExistence type="predicted"/>
<sequence length="60" mass="6721">MDHRIRNHRNLDAGVAMPYKMGSFNPTDANYANMTLTVVFIVLTGAALLTAFTIMKTFEK</sequence>
<keyword evidence="1" id="KW-1133">Transmembrane helix</keyword>
<feature type="transmembrane region" description="Helical" evidence="1">
    <location>
        <begin position="31"/>
        <end position="54"/>
    </location>
</feature>
<evidence type="ECO:0000313" key="3">
    <source>
        <dbReference type="Proteomes" id="UP000009374"/>
    </source>
</evidence>
<evidence type="ECO:0000313" key="2">
    <source>
        <dbReference type="EMBL" id="EES52143.1"/>
    </source>
</evidence>
<keyword evidence="1" id="KW-0812">Transmembrane</keyword>
<organism evidence="2 3">
    <name type="scientific">Leptospirillum ferrodiazotrophum</name>
    <dbReference type="NCBI Taxonomy" id="412449"/>
    <lineage>
        <taxon>Bacteria</taxon>
        <taxon>Pseudomonadati</taxon>
        <taxon>Nitrospirota</taxon>
        <taxon>Nitrospiria</taxon>
        <taxon>Nitrospirales</taxon>
        <taxon>Nitrospiraceae</taxon>
        <taxon>Leptospirillum</taxon>
    </lineage>
</organism>
<protein>
    <submittedName>
        <fullName evidence="2">Uncharacterized protein</fullName>
    </submittedName>
</protein>
<accession>C6HZD2</accession>
<dbReference type="Proteomes" id="UP000009374">
    <property type="component" value="Unassembled WGS sequence"/>
</dbReference>